<evidence type="ECO:0000313" key="2">
    <source>
        <dbReference type="EMBL" id="GGI57077.1"/>
    </source>
</evidence>
<protein>
    <submittedName>
        <fullName evidence="2">Uncharacterized protein</fullName>
    </submittedName>
</protein>
<dbReference type="EMBL" id="BMDQ01000001">
    <property type="protein sequence ID" value="GGI57077.1"/>
    <property type="molecule type" value="Genomic_DNA"/>
</dbReference>
<keyword evidence="1" id="KW-0472">Membrane</keyword>
<name>A0ABQ2BX69_9FLAO</name>
<sequence length="160" mass="18804">MTKSKERFVLVDRYLEISNNQINIIDKKGKRIKNELFSKSNGWLIVIGVVLTGNIIRKLINGFSEKIADYISIGIQGLGLLFVVYIIIYLIFRHQWQNHIEIVDITSIEVDSEDDFEHELTLITNKKREKKMSFRKLENQIEPLIEAIKKRNSRVIIKYI</sequence>
<dbReference type="Proteomes" id="UP000624701">
    <property type="component" value="Unassembled WGS sequence"/>
</dbReference>
<proteinExistence type="predicted"/>
<feature type="transmembrane region" description="Helical" evidence="1">
    <location>
        <begin position="68"/>
        <end position="92"/>
    </location>
</feature>
<comment type="caution">
    <text evidence="2">The sequence shown here is derived from an EMBL/GenBank/DDBJ whole genome shotgun (WGS) entry which is preliminary data.</text>
</comment>
<reference evidence="3" key="1">
    <citation type="journal article" date="2019" name="Int. J. Syst. Evol. Microbiol.">
        <title>The Global Catalogue of Microorganisms (GCM) 10K type strain sequencing project: providing services to taxonomists for standard genome sequencing and annotation.</title>
        <authorList>
            <consortium name="The Broad Institute Genomics Platform"/>
            <consortium name="The Broad Institute Genome Sequencing Center for Infectious Disease"/>
            <person name="Wu L."/>
            <person name="Ma J."/>
        </authorList>
    </citation>
    <scope>NUCLEOTIDE SEQUENCE [LARGE SCALE GENOMIC DNA]</scope>
    <source>
        <strain evidence="3">CCM 8681</strain>
    </source>
</reference>
<evidence type="ECO:0000256" key="1">
    <source>
        <dbReference type="SAM" id="Phobius"/>
    </source>
</evidence>
<keyword evidence="1" id="KW-0812">Transmembrane</keyword>
<keyword evidence="3" id="KW-1185">Reference proteome</keyword>
<gene>
    <name evidence="2" type="ORF">GCM10011444_13860</name>
</gene>
<evidence type="ECO:0000313" key="3">
    <source>
        <dbReference type="Proteomes" id="UP000624701"/>
    </source>
</evidence>
<keyword evidence="1" id="KW-1133">Transmembrane helix</keyword>
<feature type="transmembrane region" description="Helical" evidence="1">
    <location>
        <begin position="36"/>
        <end position="56"/>
    </location>
</feature>
<organism evidence="2 3">
    <name type="scientific">Winogradskyella haliclonae</name>
    <dbReference type="NCBI Taxonomy" id="2048558"/>
    <lineage>
        <taxon>Bacteria</taxon>
        <taxon>Pseudomonadati</taxon>
        <taxon>Bacteroidota</taxon>
        <taxon>Flavobacteriia</taxon>
        <taxon>Flavobacteriales</taxon>
        <taxon>Flavobacteriaceae</taxon>
        <taxon>Winogradskyella</taxon>
    </lineage>
</organism>
<accession>A0ABQ2BX69</accession>
<dbReference type="RefSeq" id="WP_188373960.1">
    <property type="nucleotide sequence ID" value="NZ_BMDQ01000001.1"/>
</dbReference>